<dbReference type="EMBL" id="FXYF01000022">
    <property type="protein sequence ID" value="SMX50417.1"/>
    <property type="molecule type" value="Genomic_DNA"/>
</dbReference>
<accession>A0A238L5Z8</accession>
<dbReference type="AlphaFoldDB" id="A0A238L5Z8"/>
<dbReference type="Proteomes" id="UP000207598">
    <property type="component" value="Unassembled WGS sequence"/>
</dbReference>
<sequence length="330" mass="34774">MTWFETLAGVPEGSPDAARAAFDCDGEFLIARKTGRRMRAGRLSLPSLAELRADAPPACDVPSTFRQVVADVRALHKDPANTGALFQVASQFNLLEMVGPSVTPSDGVTRYALDPTQGPACAIACGAGTIWRNYFTPLSGGLGQTEVQIDTLADLGAAFGNGQGALWQMRNGYALPRPGDLAAVAGQLRGLDAGGKDHLRGLLRIGLHEDCEVTIAPTGHVVSQVYCSALPVAYGGGALSEWELFARLVLEAAYEATMLCALRNAARGASNRVFLTLLGGGAFGNGKGWILDAVARALGLVRDHGLEVRVVSYGRPDAEVTRMLKSIPSR</sequence>
<evidence type="ECO:0000313" key="1">
    <source>
        <dbReference type="EMBL" id="SMX50417.1"/>
    </source>
</evidence>
<organism evidence="1 2">
    <name type="scientific">Maliponia aquimaris</name>
    <dbReference type="NCBI Taxonomy" id="1673631"/>
    <lineage>
        <taxon>Bacteria</taxon>
        <taxon>Pseudomonadati</taxon>
        <taxon>Pseudomonadota</taxon>
        <taxon>Alphaproteobacteria</taxon>
        <taxon>Rhodobacterales</taxon>
        <taxon>Paracoccaceae</taxon>
        <taxon>Maliponia</taxon>
    </lineage>
</organism>
<dbReference type="RefSeq" id="WP_094023494.1">
    <property type="nucleotide sequence ID" value="NZ_FXYF01000022.1"/>
</dbReference>
<keyword evidence="2" id="KW-1185">Reference proteome</keyword>
<dbReference type="PANTHER" id="PTHR35609:SF1">
    <property type="entry name" value="MACRO DOMAIN-CONTAINING PROTEIN"/>
    <property type="match status" value="1"/>
</dbReference>
<protein>
    <submittedName>
        <fullName evidence="1">Uncharacterized protein</fullName>
    </submittedName>
</protein>
<evidence type="ECO:0000313" key="2">
    <source>
        <dbReference type="Proteomes" id="UP000207598"/>
    </source>
</evidence>
<proteinExistence type="predicted"/>
<gene>
    <name evidence="1" type="ORF">MAA8898_04774</name>
</gene>
<dbReference type="OrthoDB" id="1452819at2"/>
<dbReference type="PANTHER" id="PTHR35609">
    <property type="entry name" value="MACRO DOMAIN-CONTAINING PROTEIN"/>
    <property type="match status" value="1"/>
</dbReference>
<reference evidence="1 2" key="1">
    <citation type="submission" date="2017-05" db="EMBL/GenBank/DDBJ databases">
        <authorList>
            <person name="Song R."/>
            <person name="Chenine A.L."/>
            <person name="Ruprecht R.M."/>
        </authorList>
    </citation>
    <scope>NUCLEOTIDE SEQUENCE [LARGE SCALE GENOMIC DNA]</scope>
    <source>
        <strain evidence="1 2">CECT 8898</strain>
    </source>
</reference>
<name>A0A238L5Z8_9RHOB</name>